<protein>
    <recommendedName>
        <fullName evidence="5">2-dehydro-3-deoxy-phosphogluconate aldolase</fullName>
        <ecNumber evidence="5">4.1.2.14</ecNumber>
    </recommendedName>
</protein>
<evidence type="ECO:0000256" key="3">
    <source>
        <dbReference type="ARBA" id="ARBA00006906"/>
    </source>
</evidence>
<keyword evidence="8" id="KW-0119">Carbohydrate metabolism</keyword>
<comment type="caution">
    <text evidence="9">The sequence shown here is derived from an EMBL/GenBank/DDBJ whole genome shotgun (WGS) entry which is preliminary data.</text>
</comment>
<dbReference type="Proteomes" id="UP000600865">
    <property type="component" value="Unassembled WGS sequence"/>
</dbReference>
<dbReference type="PANTHER" id="PTHR30246">
    <property type="entry name" value="2-KETO-3-DEOXY-6-PHOSPHOGLUCONATE ALDOLASE"/>
    <property type="match status" value="1"/>
</dbReference>
<keyword evidence="7" id="KW-0704">Schiff base</keyword>
<organism evidence="9 10">
    <name type="scientific">Litorimonas cladophorae</name>
    <dbReference type="NCBI Taxonomy" id="1220491"/>
    <lineage>
        <taxon>Bacteria</taxon>
        <taxon>Pseudomonadati</taxon>
        <taxon>Pseudomonadota</taxon>
        <taxon>Alphaproteobacteria</taxon>
        <taxon>Maricaulales</taxon>
        <taxon>Robiginitomaculaceae</taxon>
    </lineage>
</organism>
<dbReference type="SUPFAM" id="SSF51569">
    <property type="entry name" value="Aldolase"/>
    <property type="match status" value="1"/>
</dbReference>
<evidence type="ECO:0000256" key="6">
    <source>
        <dbReference type="ARBA" id="ARBA00023239"/>
    </source>
</evidence>
<dbReference type="InterPro" id="IPR000887">
    <property type="entry name" value="Aldlse_KDPG_KHG"/>
</dbReference>
<name>A0A918KGN3_9PROT</name>
<sequence length="207" mass="21907">MSDLLNQCPVIPVVAIEDPDNAVELCHALNRGGINAIEVTLRTEKAIAAIKEIKKHCPKMILGVGTILLPDDVLASEDAGADFLVSPGLSPNLKTALQKTNLLALPGTASPSEALSAYEAGFQKVKLFPAEAVGGAQLLKSIQAPMPKVMFMPTGGVRTSNMRSYLDLPNVYAVGGTWIATMDDIKNRDWASVEKKAAEAVQIASAK</sequence>
<dbReference type="Pfam" id="PF01081">
    <property type="entry name" value="Aldolase"/>
    <property type="match status" value="1"/>
</dbReference>
<dbReference type="NCBIfam" id="TIGR01182">
    <property type="entry name" value="eda"/>
    <property type="match status" value="1"/>
</dbReference>
<keyword evidence="6" id="KW-0456">Lyase</keyword>
<dbReference type="Gene3D" id="3.20.20.70">
    <property type="entry name" value="Aldolase class I"/>
    <property type="match status" value="1"/>
</dbReference>
<comment type="catalytic activity">
    <reaction evidence="1">
        <text>2-dehydro-3-deoxy-6-phospho-D-gluconate = D-glyceraldehyde 3-phosphate + pyruvate</text>
        <dbReference type="Rhea" id="RHEA:17089"/>
        <dbReference type="ChEBI" id="CHEBI:15361"/>
        <dbReference type="ChEBI" id="CHEBI:57569"/>
        <dbReference type="ChEBI" id="CHEBI:59776"/>
        <dbReference type="EC" id="4.1.2.14"/>
    </reaction>
</comment>
<dbReference type="PROSITE" id="PS00160">
    <property type="entry name" value="ALDOLASE_KDPG_KHG_2"/>
    <property type="match status" value="1"/>
</dbReference>
<dbReference type="EMBL" id="BMYV01000001">
    <property type="protein sequence ID" value="GGX62810.1"/>
    <property type="molecule type" value="Genomic_DNA"/>
</dbReference>
<dbReference type="RefSeq" id="WP_189582427.1">
    <property type="nucleotide sequence ID" value="NZ_BMYV01000001.1"/>
</dbReference>
<keyword evidence="10" id="KW-1185">Reference proteome</keyword>
<evidence type="ECO:0000313" key="10">
    <source>
        <dbReference type="Proteomes" id="UP000600865"/>
    </source>
</evidence>
<evidence type="ECO:0000256" key="4">
    <source>
        <dbReference type="ARBA" id="ARBA00011233"/>
    </source>
</evidence>
<dbReference type="AlphaFoldDB" id="A0A918KGN3"/>
<evidence type="ECO:0000256" key="2">
    <source>
        <dbReference type="ARBA" id="ARBA00004736"/>
    </source>
</evidence>
<dbReference type="InterPro" id="IPR031337">
    <property type="entry name" value="KDPG/KHG_AS_1"/>
</dbReference>
<comment type="similarity">
    <text evidence="3">Belongs to the KHG/KDPG aldolase family.</text>
</comment>
<accession>A0A918KGN3</accession>
<dbReference type="PROSITE" id="PS00159">
    <property type="entry name" value="ALDOLASE_KDPG_KHG_1"/>
    <property type="match status" value="1"/>
</dbReference>
<dbReference type="CDD" id="cd00452">
    <property type="entry name" value="KDPG_aldolase"/>
    <property type="match status" value="1"/>
</dbReference>
<dbReference type="InterPro" id="IPR031338">
    <property type="entry name" value="KDPG/KHG_AS_2"/>
</dbReference>
<dbReference type="PANTHER" id="PTHR30246:SF1">
    <property type="entry name" value="2-DEHYDRO-3-DEOXY-6-PHOSPHOGALACTONATE ALDOLASE-RELATED"/>
    <property type="match status" value="1"/>
</dbReference>
<gene>
    <name evidence="9" type="primary">eda</name>
    <name evidence="9" type="ORF">GCM10011309_10980</name>
</gene>
<evidence type="ECO:0000256" key="7">
    <source>
        <dbReference type="ARBA" id="ARBA00023270"/>
    </source>
</evidence>
<reference evidence="9 10" key="1">
    <citation type="journal article" date="2014" name="Int. J. Syst. Evol. Microbiol.">
        <title>Complete genome sequence of Corynebacterium casei LMG S-19264T (=DSM 44701T), isolated from a smear-ripened cheese.</title>
        <authorList>
            <consortium name="US DOE Joint Genome Institute (JGI-PGF)"/>
            <person name="Walter F."/>
            <person name="Albersmeier A."/>
            <person name="Kalinowski J."/>
            <person name="Ruckert C."/>
        </authorList>
    </citation>
    <scope>NUCLEOTIDE SEQUENCE [LARGE SCALE GENOMIC DNA]</scope>
    <source>
        <strain evidence="9 10">KCTC 23968</strain>
    </source>
</reference>
<comment type="pathway">
    <text evidence="2">Carbohydrate acid metabolism; 2-dehydro-3-deoxy-D-gluconate degradation; D-glyceraldehyde 3-phosphate and pyruvate from 2-dehydro-3-deoxy-D-gluconate: step 2/2.</text>
</comment>
<dbReference type="GO" id="GO:0008675">
    <property type="term" value="F:2-dehydro-3-deoxy-phosphogluconate aldolase activity"/>
    <property type="evidence" value="ECO:0007669"/>
    <property type="project" value="UniProtKB-EC"/>
</dbReference>
<evidence type="ECO:0000256" key="5">
    <source>
        <dbReference type="ARBA" id="ARBA00013063"/>
    </source>
</evidence>
<dbReference type="InterPro" id="IPR013785">
    <property type="entry name" value="Aldolase_TIM"/>
</dbReference>
<proteinExistence type="inferred from homology"/>
<comment type="subunit">
    <text evidence="4">Homotrimer.</text>
</comment>
<dbReference type="EC" id="4.1.2.14" evidence="5"/>
<evidence type="ECO:0000313" key="9">
    <source>
        <dbReference type="EMBL" id="GGX62810.1"/>
    </source>
</evidence>
<evidence type="ECO:0000256" key="8">
    <source>
        <dbReference type="ARBA" id="ARBA00023277"/>
    </source>
</evidence>
<evidence type="ECO:0000256" key="1">
    <source>
        <dbReference type="ARBA" id="ARBA00000654"/>
    </source>
</evidence>